<evidence type="ECO:0000313" key="2">
    <source>
        <dbReference type="EMBL" id="KAD5803364.1"/>
    </source>
</evidence>
<reference evidence="2 3" key="1">
    <citation type="submission" date="2019-05" db="EMBL/GenBank/DDBJ databases">
        <title>Mikania micrantha, genome provides insights into the molecular mechanism of rapid growth.</title>
        <authorList>
            <person name="Liu B."/>
        </authorList>
    </citation>
    <scope>NUCLEOTIDE SEQUENCE [LARGE SCALE GENOMIC DNA]</scope>
    <source>
        <strain evidence="2">NLD-2019</strain>
        <tissue evidence="2">Leaf</tissue>
    </source>
</reference>
<keyword evidence="3" id="KW-1185">Reference proteome</keyword>
<dbReference type="Proteomes" id="UP000326396">
    <property type="component" value="Linkage Group LG15"/>
</dbReference>
<protein>
    <submittedName>
        <fullName evidence="2">Uncharacterized protein</fullName>
    </submittedName>
</protein>
<gene>
    <name evidence="2" type="ORF">E3N88_14724</name>
</gene>
<name>A0A5N6P294_9ASTR</name>
<comment type="caution">
    <text evidence="2">The sequence shown here is derived from an EMBL/GenBank/DDBJ whole genome shotgun (WGS) entry which is preliminary data.</text>
</comment>
<dbReference type="AlphaFoldDB" id="A0A5N6P294"/>
<accession>A0A5N6P294</accession>
<evidence type="ECO:0000256" key="1">
    <source>
        <dbReference type="SAM" id="MobiDB-lite"/>
    </source>
</evidence>
<organism evidence="2 3">
    <name type="scientific">Mikania micrantha</name>
    <name type="common">bitter vine</name>
    <dbReference type="NCBI Taxonomy" id="192012"/>
    <lineage>
        <taxon>Eukaryota</taxon>
        <taxon>Viridiplantae</taxon>
        <taxon>Streptophyta</taxon>
        <taxon>Embryophyta</taxon>
        <taxon>Tracheophyta</taxon>
        <taxon>Spermatophyta</taxon>
        <taxon>Magnoliopsida</taxon>
        <taxon>eudicotyledons</taxon>
        <taxon>Gunneridae</taxon>
        <taxon>Pentapetalae</taxon>
        <taxon>asterids</taxon>
        <taxon>campanulids</taxon>
        <taxon>Asterales</taxon>
        <taxon>Asteraceae</taxon>
        <taxon>Asteroideae</taxon>
        <taxon>Heliantheae alliance</taxon>
        <taxon>Eupatorieae</taxon>
        <taxon>Mikania</taxon>
    </lineage>
</organism>
<proteinExistence type="predicted"/>
<feature type="region of interest" description="Disordered" evidence="1">
    <location>
        <begin position="67"/>
        <end position="96"/>
    </location>
</feature>
<dbReference type="EMBL" id="SZYD01000007">
    <property type="protein sequence ID" value="KAD5803364.1"/>
    <property type="molecule type" value="Genomic_DNA"/>
</dbReference>
<sequence length="112" mass="12718">MDDVFVLSATGKNQQEQAGLQLSYYHSHRNRYGGHDFRSSSHVPIHGTIAIPVSIWRRRTLWKVRTQKPPGMKKNAADEGLCCGSKTKRKRPGRSEITWDDGKRCGRAAIRL</sequence>
<evidence type="ECO:0000313" key="3">
    <source>
        <dbReference type="Proteomes" id="UP000326396"/>
    </source>
</evidence>